<feature type="non-terminal residue" evidence="2">
    <location>
        <position position="1"/>
    </location>
</feature>
<sequence length="89" mass="9680">WVIADYDTKTQSVSPQSAQNLQAAWGSGFVTVLPAGNYVWTIRYTDTGYTIQDGGVTVFWGVANAVDGAEVTIGAGTGNEKQRWFFEKI</sequence>
<name>A0A1J8Q408_9AGAM</name>
<dbReference type="InterPro" id="IPR048746">
    <property type="entry name" value="CCL2-like_lectin"/>
</dbReference>
<dbReference type="Pfam" id="PF21595">
    <property type="entry name" value="CCL2-like"/>
    <property type="match status" value="1"/>
</dbReference>
<dbReference type="CDD" id="cd23715">
    <property type="entry name" value="beta-trefoil_Ricin_CCL2"/>
    <property type="match status" value="1"/>
</dbReference>
<accession>A0A1J8Q408</accession>
<evidence type="ECO:0000259" key="1">
    <source>
        <dbReference type="Pfam" id="PF21595"/>
    </source>
</evidence>
<keyword evidence="3" id="KW-1185">Reference proteome</keyword>
<dbReference type="AlphaFoldDB" id="A0A1J8Q408"/>
<protein>
    <recommendedName>
        <fullName evidence="1">CCL2-like lectin domain-containing protein</fullName>
    </recommendedName>
</protein>
<proteinExistence type="predicted"/>
<dbReference type="Proteomes" id="UP000183567">
    <property type="component" value="Unassembled WGS sequence"/>
</dbReference>
<comment type="caution">
    <text evidence="2">The sequence shown here is derived from an EMBL/GenBank/DDBJ whole genome shotgun (WGS) entry which is preliminary data.</text>
</comment>
<feature type="domain" description="CCL2-like lectin" evidence="1">
    <location>
        <begin position="1"/>
        <end position="84"/>
    </location>
</feature>
<dbReference type="OrthoDB" id="5271368at2759"/>
<dbReference type="Gene3D" id="2.80.10.50">
    <property type="match status" value="1"/>
</dbReference>
<organism evidence="2 3">
    <name type="scientific">Rhizopogon vesiculosus</name>
    <dbReference type="NCBI Taxonomy" id="180088"/>
    <lineage>
        <taxon>Eukaryota</taxon>
        <taxon>Fungi</taxon>
        <taxon>Dikarya</taxon>
        <taxon>Basidiomycota</taxon>
        <taxon>Agaricomycotina</taxon>
        <taxon>Agaricomycetes</taxon>
        <taxon>Agaricomycetidae</taxon>
        <taxon>Boletales</taxon>
        <taxon>Suillineae</taxon>
        <taxon>Rhizopogonaceae</taxon>
        <taxon>Rhizopogon</taxon>
    </lineage>
</organism>
<dbReference type="EMBL" id="LVVM01003139">
    <property type="protein sequence ID" value="OJA15415.1"/>
    <property type="molecule type" value="Genomic_DNA"/>
</dbReference>
<gene>
    <name evidence="2" type="ORF">AZE42_13912</name>
</gene>
<evidence type="ECO:0000313" key="3">
    <source>
        <dbReference type="Proteomes" id="UP000183567"/>
    </source>
</evidence>
<reference evidence="2 3" key="1">
    <citation type="submission" date="2016-03" db="EMBL/GenBank/DDBJ databases">
        <title>Comparative genomics of the ectomycorrhizal sister species Rhizopogon vinicolor and Rhizopogon vesiculosus (Basidiomycota: Boletales) reveals a divergence of the mating type B locus.</title>
        <authorList>
            <person name="Mujic A.B."/>
            <person name="Kuo A."/>
            <person name="Tritt A."/>
            <person name="Lipzen A."/>
            <person name="Chen C."/>
            <person name="Johnson J."/>
            <person name="Sharma A."/>
            <person name="Barry K."/>
            <person name="Grigoriev I.V."/>
            <person name="Spatafora J.W."/>
        </authorList>
    </citation>
    <scope>NUCLEOTIDE SEQUENCE [LARGE SCALE GENOMIC DNA]</scope>
    <source>
        <strain evidence="2 3">AM-OR11-056</strain>
    </source>
</reference>
<evidence type="ECO:0000313" key="2">
    <source>
        <dbReference type="EMBL" id="OJA15415.1"/>
    </source>
</evidence>